<gene>
    <name evidence="2" type="ORF">LV89_01024</name>
</gene>
<protein>
    <submittedName>
        <fullName evidence="2">Excisionase family DNA binding protein</fullName>
    </submittedName>
</protein>
<dbReference type="Proteomes" id="UP000245489">
    <property type="component" value="Unassembled WGS sequence"/>
</dbReference>
<accession>A0A316EHG5</accession>
<organism evidence="2 3">
    <name type="scientific">Arcicella aurantiaca</name>
    <dbReference type="NCBI Taxonomy" id="591202"/>
    <lineage>
        <taxon>Bacteria</taxon>
        <taxon>Pseudomonadati</taxon>
        <taxon>Bacteroidota</taxon>
        <taxon>Cytophagia</taxon>
        <taxon>Cytophagales</taxon>
        <taxon>Flectobacillaceae</taxon>
        <taxon>Arcicella</taxon>
    </lineage>
</organism>
<feature type="domain" description="Helix-turn-helix" evidence="1">
    <location>
        <begin position="45"/>
        <end position="94"/>
    </location>
</feature>
<sequence length="117" mass="13489">MNNTPKLVLMTSEELEHLIQNSVREALSEHSNPTPKGKTFQPHEYLSIEEASIFLKRSISTLYSDCHNNSIPFYKRGKFNYFLKSELDEWLASGRKKTAKEIREEALSNLSTKGGRR</sequence>
<proteinExistence type="predicted"/>
<keyword evidence="3" id="KW-1185">Reference proteome</keyword>
<reference evidence="2 3" key="1">
    <citation type="submission" date="2018-05" db="EMBL/GenBank/DDBJ databases">
        <title>Genomic Encyclopedia of Archaeal and Bacterial Type Strains, Phase II (KMG-II): from individual species to whole genera.</title>
        <authorList>
            <person name="Goeker M."/>
        </authorList>
    </citation>
    <scope>NUCLEOTIDE SEQUENCE [LARGE SCALE GENOMIC DNA]</scope>
    <source>
        <strain evidence="2 3">DSM 22214</strain>
    </source>
</reference>
<evidence type="ECO:0000313" key="2">
    <source>
        <dbReference type="EMBL" id="PWK28243.1"/>
    </source>
</evidence>
<dbReference type="EMBL" id="QGGO01000004">
    <property type="protein sequence ID" value="PWK28243.1"/>
    <property type="molecule type" value="Genomic_DNA"/>
</dbReference>
<dbReference type="Pfam" id="PF12728">
    <property type="entry name" value="HTH_17"/>
    <property type="match status" value="1"/>
</dbReference>
<name>A0A316EHG5_9BACT</name>
<evidence type="ECO:0000259" key="1">
    <source>
        <dbReference type="Pfam" id="PF12728"/>
    </source>
</evidence>
<dbReference type="AlphaFoldDB" id="A0A316EHG5"/>
<evidence type="ECO:0000313" key="3">
    <source>
        <dbReference type="Proteomes" id="UP000245489"/>
    </source>
</evidence>
<comment type="caution">
    <text evidence="2">The sequence shown here is derived from an EMBL/GenBank/DDBJ whole genome shotgun (WGS) entry which is preliminary data.</text>
</comment>
<dbReference type="InterPro" id="IPR041657">
    <property type="entry name" value="HTH_17"/>
</dbReference>